<organism evidence="1 2">
    <name type="scientific">Kineococcus radiotolerans</name>
    <dbReference type="NCBI Taxonomy" id="131568"/>
    <lineage>
        <taxon>Bacteria</taxon>
        <taxon>Bacillati</taxon>
        <taxon>Actinomycetota</taxon>
        <taxon>Actinomycetes</taxon>
        <taxon>Kineosporiales</taxon>
        <taxon>Kineosporiaceae</taxon>
        <taxon>Kineococcus</taxon>
    </lineage>
</organism>
<dbReference type="RefSeq" id="WP_183393230.1">
    <property type="nucleotide sequence ID" value="NZ_JACHVY010000012.1"/>
</dbReference>
<comment type="caution">
    <text evidence="1">The sequence shown here is derived from an EMBL/GenBank/DDBJ whole genome shotgun (WGS) entry which is preliminary data.</text>
</comment>
<evidence type="ECO:0000313" key="1">
    <source>
        <dbReference type="EMBL" id="MBB2903634.1"/>
    </source>
</evidence>
<dbReference type="AlphaFoldDB" id="A0A7W4XZU7"/>
<reference evidence="1 2" key="2">
    <citation type="submission" date="2020-08" db="EMBL/GenBank/DDBJ databases">
        <authorList>
            <person name="Partida-Martinez L."/>
            <person name="Huntemann M."/>
            <person name="Clum A."/>
            <person name="Wang J."/>
            <person name="Palaniappan K."/>
            <person name="Ritter S."/>
            <person name="Chen I.-M."/>
            <person name="Stamatis D."/>
            <person name="Reddy T."/>
            <person name="O'Malley R."/>
            <person name="Daum C."/>
            <person name="Shapiro N."/>
            <person name="Ivanova N."/>
            <person name="Kyrpides N."/>
            <person name="Woyke T."/>
        </authorList>
    </citation>
    <scope>NUCLEOTIDE SEQUENCE [LARGE SCALE GENOMIC DNA]</scope>
    <source>
        <strain evidence="1 2">AS2.23</strain>
    </source>
</reference>
<sequence>MATHHARSASHHELGPCSNCALSIDTRPACYNGPVSNCICRCGIATVGAIGGDVSAP</sequence>
<dbReference type="EMBL" id="JACHVY010000012">
    <property type="protein sequence ID" value="MBB2903634.1"/>
    <property type="molecule type" value="Genomic_DNA"/>
</dbReference>
<protein>
    <submittedName>
        <fullName evidence="1">Uncharacterized protein</fullName>
    </submittedName>
</protein>
<evidence type="ECO:0000313" key="2">
    <source>
        <dbReference type="Proteomes" id="UP000533269"/>
    </source>
</evidence>
<proteinExistence type="predicted"/>
<gene>
    <name evidence="1" type="ORF">FHR75_004477</name>
</gene>
<dbReference type="Proteomes" id="UP000533269">
    <property type="component" value="Unassembled WGS sequence"/>
</dbReference>
<name>A0A7W4XZU7_KINRA</name>
<accession>A0A7W4XZU7</accession>
<reference evidence="1 2" key="1">
    <citation type="submission" date="2020-08" db="EMBL/GenBank/DDBJ databases">
        <title>The Agave Microbiome: Exploring the role of microbial communities in plant adaptations to desert environments.</title>
        <authorList>
            <person name="Partida-Martinez L.P."/>
        </authorList>
    </citation>
    <scope>NUCLEOTIDE SEQUENCE [LARGE SCALE GENOMIC DNA]</scope>
    <source>
        <strain evidence="1 2">AS2.23</strain>
    </source>
</reference>